<sequence>MLLLPIHFEEAKDVITFLETLEKSGAIEIRKQDLKPQIIVKEKHHLLKGNDGNIYFLKDILNYLEQASSEDLATSKITFPSAKGPISLKQLKDDFSIAEHLMGFQEGWSYIEKWNLNIYSELQLPSLTTTEEIKRARSIYDNSKLYALINTTMFGLTVQETILSSAQALLLLVNQTPLQVPLPNSAADFISTLSKDFLKATAIQENKIKHHLLNEIKKTTNQDDVEELTKWVKAIDDNNAKIQEVLKKLKQLLKNHRDVIDKAKAHYTQLMEEGVTVEERTKKLEMLNTESAALRESIIQQENMLNWLKPVAVYGIFTLVPFLVAFIITFVTISLATPFVALFILSTVLFSMTAASLLLLTPWGDKIADGIVSVKRSIEDKVDSFADGKRAELRAVATQIAEVGADLYFLQTYVDENFRGVDRGHNALINALEADLQEMDTFEKSLKKMRQEPVLSSHPVSPISMFNRTREQPASSPVSTAPEYSPM</sequence>
<reference evidence="4 5" key="1">
    <citation type="submission" date="2023-02" db="EMBL/GenBank/DDBJ databases">
        <title>Genome Sequence of L. cardiaca H63T.</title>
        <authorList>
            <person name="Lopez A.E."/>
            <person name="Cianciotto N.P."/>
        </authorList>
    </citation>
    <scope>NUCLEOTIDE SEQUENCE [LARGE SCALE GENOMIC DNA]</scope>
    <source>
        <strain evidence="4 5">H63</strain>
    </source>
</reference>
<evidence type="ECO:0000256" key="2">
    <source>
        <dbReference type="SAM" id="MobiDB-lite"/>
    </source>
</evidence>
<dbReference type="Proteomes" id="UP001222087">
    <property type="component" value="Chromosome"/>
</dbReference>
<accession>A0ABY8AR36</accession>
<feature type="coiled-coil region" evidence="1">
    <location>
        <begin position="232"/>
        <end position="273"/>
    </location>
</feature>
<evidence type="ECO:0000256" key="3">
    <source>
        <dbReference type="SAM" id="Phobius"/>
    </source>
</evidence>
<gene>
    <name evidence="4" type="ORF">PXX05_12380</name>
</gene>
<proteinExistence type="predicted"/>
<keyword evidence="5" id="KW-1185">Reference proteome</keyword>
<feature type="compositionally biased region" description="Polar residues" evidence="2">
    <location>
        <begin position="464"/>
        <end position="479"/>
    </location>
</feature>
<evidence type="ECO:0000256" key="1">
    <source>
        <dbReference type="SAM" id="Coils"/>
    </source>
</evidence>
<protein>
    <submittedName>
        <fullName evidence="4">Uncharacterized protein</fullName>
    </submittedName>
</protein>
<dbReference type="EMBL" id="CP119078">
    <property type="protein sequence ID" value="WED42686.1"/>
    <property type="molecule type" value="Genomic_DNA"/>
</dbReference>
<name>A0ABY8AR36_9GAMM</name>
<keyword evidence="1" id="KW-0175">Coiled coil</keyword>
<keyword evidence="3" id="KW-0812">Transmembrane</keyword>
<feature type="transmembrane region" description="Helical" evidence="3">
    <location>
        <begin position="339"/>
        <end position="360"/>
    </location>
</feature>
<organism evidence="4 5">
    <name type="scientific">Legionella cardiaca</name>
    <dbReference type="NCBI Taxonomy" id="1071983"/>
    <lineage>
        <taxon>Bacteria</taxon>
        <taxon>Pseudomonadati</taxon>
        <taxon>Pseudomonadota</taxon>
        <taxon>Gammaproteobacteria</taxon>
        <taxon>Legionellales</taxon>
        <taxon>Legionellaceae</taxon>
        <taxon>Legionella</taxon>
    </lineage>
</organism>
<dbReference type="RefSeq" id="WP_275088502.1">
    <property type="nucleotide sequence ID" value="NZ_CP119078.1"/>
</dbReference>
<dbReference type="InterPro" id="IPR027267">
    <property type="entry name" value="AH/BAR_dom_sf"/>
</dbReference>
<evidence type="ECO:0000313" key="4">
    <source>
        <dbReference type="EMBL" id="WED42686.1"/>
    </source>
</evidence>
<feature type="transmembrane region" description="Helical" evidence="3">
    <location>
        <begin position="311"/>
        <end position="333"/>
    </location>
</feature>
<evidence type="ECO:0000313" key="5">
    <source>
        <dbReference type="Proteomes" id="UP001222087"/>
    </source>
</evidence>
<keyword evidence="3" id="KW-0472">Membrane</keyword>
<keyword evidence="3" id="KW-1133">Transmembrane helix</keyword>
<dbReference type="SUPFAM" id="SSF103657">
    <property type="entry name" value="BAR/IMD domain-like"/>
    <property type="match status" value="1"/>
</dbReference>
<feature type="region of interest" description="Disordered" evidence="2">
    <location>
        <begin position="453"/>
        <end position="487"/>
    </location>
</feature>